<protein>
    <submittedName>
        <fullName evidence="5">Uncharacterized protein</fullName>
    </submittedName>
</protein>
<feature type="compositionally biased region" description="Pro residues" evidence="4">
    <location>
        <begin position="21"/>
        <end position="31"/>
    </location>
</feature>
<dbReference type="Pfam" id="PF02536">
    <property type="entry name" value="mTERF"/>
    <property type="match status" value="1"/>
</dbReference>
<organism evidence="5 6">
    <name type="scientific">Protea cynaroides</name>
    <dbReference type="NCBI Taxonomy" id="273540"/>
    <lineage>
        <taxon>Eukaryota</taxon>
        <taxon>Viridiplantae</taxon>
        <taxon>Streptophyta</taxon>
        <taxon>Embryophyta</taxon>
        <taxon>Tracheophyta</taxon>
        <taxon>Spermatophyta</taxon>
        <taxon>Magnoliopsida</taxon>
        <taxon>Proteales</taxon>
        <taxon>Proteaceae</taxon>
        <taxon>Protea</taxon>
    </lineage>
</organism>
<dbReference type="GO" id="GO:0006353">
    <property type="term" value="P:DNA-templated transcription termination"/>
    <property type="evidence" value="ECO:0007669"/>
    <property type="project" value="UniProtKB-KW"/>
</dbReference>
<gene>
    <name evidence="5" type="ORF">NE237_008177</name>
</gene>
<keyword evidence="2" id="KW-0804">Transcription</keyword>
<dbReference type="GO" id="GO:0003676">
    <property type="term" value="F:nucleic acid binding"/>
    <property type="evidence" value="ECO:0007669"/>
    <property type="project" value="InterPro"/>
</dbReference>
<sequence>MIIRLQVPHKPPIPDSSKPSLPKPIKNPIPSPRKRSEILLDGFTPLRIRTLSAPLPTHPTSVFDSGLCFRKKLLYLEALNVDSSKALEKNPDIRSAPLDSLKSVEKCLYSMGIERSDVGRIFEMHPQLLTCDPHTHLYPVFDFLLNDVGISYHDVRKSIIRCPRLLVSSVTDKLNPALYFLRRLGFVGPHAITCQTTLLLVSSVEGTLLPKLEYLQSLGFSYKETVTMVLRSPGLLTFSISNNFQPKVEYFLNEMNGDLAELKSFPQYFSFSLDGKIKPRHRLLVEHRFSLPLSEMLKVSDGEFRERLVEMRLRSLEEREFL</sequence>
<dbReference type="InterPro" id="IPR038538">
    <property type="entry name" value="MTERF_sf"/>
</dbReference>
<keyword evidence="3" id="KW-0809">Transit peptide</keyword>
<dbReference type="Gene3D" id="1.25.70.10">
    <property type="entry name" value="Transcription termination factor 3, mitochondrial"/>
    <property type="match status" value="1"/>
</dbReference>
<dbReference type="OrthoDB" id="637682at2759"/>
<comment type="similarity">
    <text evidence="1">Belongs to the mTERF family.</text>
</comment>
<dbReference type="InterPro" id="IPR003690">
    <property type="entry name" value="MTERF"/>
</dbReference>
<accession>A0A9Q0KQH6</accession>
<keyword evidence="6" id="KW-1185">Reference proteome</keyword>
<evidence type="ECO:0000313" key="5">
    <source>
        <dbReference type="EMBL" id="KAJ4975003.1"/>
    </source>
</evidence>
<dbReference type="Proteomes" id="UP001141806">
    <property type="component" value="Unassembled WGS sequence"/>
</dbReference>
<keyword evidence="2" id="KW-0805">Transcription regulation</keyword>
<dbReference type="AlphaFoldDB" id="A0A9Q0KQH6"/>
<dbReference type="EMBL" id="JAMYWD010000004">
    <property type="protein sequence ID" value="KAJ4975003.1"/>
    <property type="molecule type" value="Genomic_DNA"/>
</dbReference>
<reference evidence="5" key="1">
    <citation type="journal article" date="2023" name="Plant J.">
        <title>The genome of the king protea, Protea cynaroides.</title>
        <authorList>
            <person name="Chang J."/>
            <person name="Duong T.A."/>
            <person name="Schoeman C."/>
            <person name="Ma X."/>
            <person name="Roodt D."/>
            <person name="Barker N."/>
            <person name="Li Z."/>
            <person name="Van de Peer Y."/>
            <person name="Mizrachi E."/>
        </authorList>
    </citation>
    <scope>NUCLEOTIDE SEQUENCE</scope>
    <source>
        <tissue evidence="5">Young leaves</tissue>
    </source>
</reference>
<comment type="caution">
    <text evidence="5">The sequence shown here is derived from an EMBL/GenBank/DDBJ whole genome shotgun (WGS) entry which is preliminary data.</text>
</comment>
<feature type="region of interest" description="Disordered" evidence="4">
    <location>
        <begin position="7"/>
        <end position="34"/>
    </location>
</feature>
<evidence type="ECO:0000256" key="2">
    <source>
        <dbReference type="ARBA" id="ARBA00022472"/>
    </source>
</evidence>
<evidence type="ECO:0000256" key="4">
    <source>
        <dbReference type="SAM" id="MobiDB-lite"/>
    </source>
</evidence>
<keyword evidence="2" id="KW-0806">Transcription termination</keyword>
<evidence type="ECO:0000256" key="1">
    <source>
        <dbReference type="ARBA" id="ARBA00007692"/>
    </source>
</evidence>
<proteinExistence type="inferred from homology"/>
<dbReference type="SMART" id="SM00733">
    <property type="entry name" value="Mterf"/>
    <property type="match status" value="6"/>
</dbReference>
<dbReference type="PANTHER" id="PTHR13068">
    <property type="entry name" value="CGI-12 PROTEIN-RELATED"/>
    <property type="match status" value="1"/>
</dbReference>
<name>A0A9Q0KQH6_9MAGN</name>
<dbReference type="PANTHER" id="PTHR13068:SF36">
    <property type="entry name" value="TRANSCRIPTION TERMINATION FACTOR MTEF1, CHLOROPLASTIC"/>
    <property type="match status" value="1"/>
</dbReference>
<evidence type="ECO:0000313" key="6">
    <source>
        <dbReference type="Proteomes" id="UP001141806"/>
    </source>
</evidence>
<evidence type="ECO:0000256" key="3">
    <source>
        <dbReference type="ARBA" id="ARBA00022946"/>
    </source>
</evidence>